<comment type="caution">
    <text evidence="1">The sequence shown here is derived from an EMBL/GenBank/DDBJ whole genome shotgun (WGS) entry which is preliminary data.</text>
</comment>
<organism evidence="1 2">
    <name type="scientific">Marilutibacter spongiae</name>
    <dbReference type="NCBI Taxonomy" id="2025720"/>
    <lineage>
        <taxon>Bacteria</taxon>
        <taxon>Pseudomonadati</taxon>
        <taxon>Pseudomonadota</taxon>
        <taxon>Gammaproteobacteria</taxon>
        <taxon>Lysobacterales</taxon>
        <taxon>Lysobacteraceae</taxon>
        <taxon>Marilutibacter</taxon>
    </lineage>
</organism>
<dbReference type="PANTHER" id="PTHR42708:SF1">
    <property type="entry name" value="GLIDING MOTILITY PROTEIN MGLA"/>
    <property type="match status" value="1"/>
</dbReference>
<dbReference type="Proteomes" id="UP000523196">
    <property type="component" value="Unassembled WGS sequence"/>
</dbReference>
<dbReference type="InterPro" id="IPR027417">
    <property type="entry name" value="P-loop_NTPase"/>
</dbReference>
<sequence>MQHQSFKFVFAGPVGAGKTTALRTLAGTPPVSTEMPLSDGAMGEKTTTTVALDFATVLLDDGTPLQLYGLPGQEHFSHMRPIIFNGALGVILLLNAASPDIAAECRHWLHAVAAVDPGMAVVVGITQADLAPGFRLDAIRRETAAWPRPVPAFTIDARDRAQASQLVRALLLSIH</sequence>
<gene>
    <name evidence="1" type="ORF">H4F98_10965</name>
</gene>
<evidence type="ECO:0000313" key="1">
    <source>
        <dbReference type="EMBL" id="MBB1061089.1"/>
    </source>
</evidence>
<accession>A0A7W3TN21</accession>
<dbReference type="PANTHER" id="PTHR42708">
    <property type="entry name" value="ATP/GTP-BINDING PROTEIN-RELATED"/>
    <property type="match status" value="1"/>
</dbReference>
<keyword evidence="2" id="KW-1185">Reference proteome</keyword>
<dbReference type="InterPro" id="IPR052705">
    <property type="entry name" value="Gliding_Motility_GTPase"/>
</dbReference>
<proteinExistence type="predicted"/>
<protein>
    <submittedName>
        <fullName evidence="1">GTP-binding protein</fullName>
    </submittedName>
</protein>
<dbReference type="CDD" id="cd00882">
    <property type="entry name" value="Ras_like_GTPase"/>
    <property type="match status" value="1"/>
</dbReference>
<dbReference type="RefSeq" id="WP_182687608.1">
    <property type="nucleotide sequence ID" value="NZ_JACHTF010000011.1"/>
</dbReference>
<dbReference type="Gene3D" id="3.40.50.300">
    <property type="entry name" value="P-loop containing nucleotide triphosphate hydrolases"/>
    <property type="match status" value="1"/>
</dbReference>
<dbReference type="SUPFAM" id="SSF52540">
    <property type="entry name" value="P-loop containing nucleoside triphosphate hydrolases"/>
    <property type="match status" value="1"/>
</dbReference>
<evidence type="ECO:0000313" key="2">
    <source>
        <dbReference type="Proteomes" id="UP000523196"/>
    </source>
</evidence>
<reference evidence="1 2" key="1">
    <citation type="submission" date="2020-08" db="EMBL/GenBank/DDBJ databases">
        <authorList>
            <person name="Xu S."/>
            <person name="Li A."/>
        </authorList>
    </citation>
    <scope>NUCLEOTIDE SEQUENCE [LARGE SCALE GENOMIC DNA]</scope>
    <source>
        <strain evidence="1 2">119BY6-57</strain>
    </source>
</reference>
<name>A0A7W3TN21_9GAMM</name>
<dbReference type="EMBL" id="JACHTF010000011">
    <property type="protein sequence ID" value="MBB1061089.1"/>
    <property type="molecule type" value="Genomic_DNA"/>
</dbReference>
<dbReference type="AlphaFoldDB" id="A0A7W3TN21"/>